<proteinExistence type="predicted"/>
<evidence type="ECO:0000313" key="2">
    <source>
        <dbReference type="EMBL" id="MFC7371518.1"/>
    </source>
</evidence>
<dbReference type="Pfam" id="PF08349">
    <property type="entry name" value="DUF1722"/>
    <property type="match status" value="1"/>
</dbReference>
<evidence type="ECO:0000313" key="3">
    <source>
        <dbReference type="Proteomes" id="UP001596549"/>
    </source>
</evidence>
<name>A0ABW2NQL3_9BACL</name>
<comment type="caution">
    <text evidence="2">The sequence shown here is derived from an EMBL/GenBank/DDBJ whole genome shotgun (WGS) entry which is preliminary data.</text>
</comment>
<gene>
    <name evidence="2" type="ORF">ACFQPF_07505</name>
</gene>
<keyword evidence="3" id="KW-1185">Reference proteome</keyword>
<protein>
    <submittedName>
        <fullName evidence="2">DUF1722 domain-containing protein</fullName>
    </submittedName>
</protein>
<dbReference type="RefSeq" id="WP_379748158.1">
    <property type="nucleotide sequence ID" value="NZ_JBHTCP010000013.1"/>
</dbReference>
<feature type="domain" description="DUF1722" evidence="1">
    <location>
        <begin position="13"/>
        <end position="128"/>
    </location>
</feature>
<accession>A0ABW2NQL3</accession>
<organism evidence="2 3">
    <name type="scientific">Fictibacillus iocasae</name>
    <dbReference type="NCBI Taxonomy" id="2715437"/>
    <lineage>
        <taxon>Bacteria</taxon>
        <taxon>Bacillati</taxon>
        <taxon>Bacillota</taxon>
        <taxon>Bacilli</taxon>
        <taxon>Bacillales</taxon>
        <taxon>Fictibacillaceae</taxon>
        <taxon>Fictibacillus</taxon>
    </lineage>
</organism>
<reference evidence="3" key="1">
    <citation type="journal article" date="2019" name="Int. J. Syst. Evol. Microbiol.">
        <title>The Global Catalogue of Microorganisms (GCM) 10K type strain sequencing project: providing services to taxonomists for standard genome sequencing and annotation.</title>
        <authorList>
            <consortium name="The Broad Institute Genomics Platform"/>
            <consortium name="The Broad Institute Genome Sequencing Center for Infectious Disease"/>
            <person name="Wu L."/>
            <person name="Ma J."/>
        </authorList>
    </citation>
    <scope>NUCLEOTIDE SEQUENCE [LARGE SCALE GENOMIC DNA]</scope>
    <source>
        <strain evidence="3">NBRC 106396</strain>
    </source>
</reference>
<dbReference type="EMBL" id="JBHTCP010000013">
    <property type="protein sequence ID" value="MFC7371518.1"/>
    <property type="molecule type" value="Genomic_DNA"/>
</dbReference>
<evidence type="ECO:0000259" key="1">
    <source>
        <dbReference type="Pfam" id="PF08349"/>
    </source>
</evidence>
<dbReference type="InterPro" id="IPR013560">
    <property type="entry name" value="DUF1722"/>
</dbReference>
<dbReference type="Proteomes" id="UP001596549">
    <property type="component" value="Unassembled WGS sequence"/>
</dbReference>
<sequence>MKKSAQQLWTVQKYNVMAKGYHYYKNVQSMVREAETEEDFQNVISYIQELESLSFEKKAVINTFEHIWGYFKKSASKEEKEAFFKALKQYRENGEAMSEKPPAELIDAVGRLLETYPSAYLENSAFLKK</sequence>